<gene>
    <name evidence="8" type="ORF">ETU_000017</name>
</gene>
<dbReference type="InterPro" id="IPR023168">
    <property type="entry name" value="GatB_Yqey_C_2"/>
</dbReference>
<dbReference type="GO" id="GO:0070681">
    <property type="term" value="P:glutaminyl-tRNAGln biosynthesis via transamidation"/>
    <property type="evidence" value="ECO:0007669"/>
    <property type="project" value="TreeGrafter"/>
</dbReference>
<dbReference type="GO" id="GO:0050567">
    <property type="term" value="F:glutaminyl-tRNA synthase (glutamine-hydrolyzing) activity"/>
    <property type="evidence" value="ECO:0007669"/>
    <property type="project" value="TreeGrafter"/>
</dbReference>
<dbReference type="Pfam" id="PF02934">
    <property type="entry name" value="GatB_N"/>
    <property type="match status" value="1"/>
</dbReference>
<evidence type="ECO:0000256" key="4">
    <source>
        <dbReference type="ARBA" id="ARBA00022840"/>
    </source>
</evidence>
<evidence type="ECO:0000256" key="3">
    <source>
        <dbReference type="ARBA" id="ARBA00022741"/>
    </source>
</evidence>
<dbReference type="NCBIfam" id="NF004012">
    <property type="entry name" value="PRK05477.1-2"/>
    <property type="match status" value="1"/>
</dbReference>
<dbReference type="AlphaFoldDB" id="G8DB28"/>
<comment type="similarity">
    <text evidence="1">Belongs to the GatB/GatE family. GatB subfamily.</text>
</comment>
<dbReference type="PANTHER" id="PTHR11659">
    <property type="entry name" value="GLUTAMYL-TRNA GLN AMIDOTRANSFERASE SUBUNIT B MITOCHONDRIAL AND PROKARYOTIC PET112-RELATED"/>
    <property type="match status" value="1"/>
</dbReference>
<organism evidence="8">
    <name type="scientific">uncultured organism</name>
    <dbReference type="NCBI Taxonomy" id="155900"/>
    <lineage>
        <taxon>unclassified sequences</taxon>
        <taxon>environmental samples</taxon>
    </lineage>
</organism>
<evidence type="ECO:0000259" key="7">
    <source>
        <dbReference type="SMART" id="SM00845"/>
    </source>
</evidence>
<dbReference type="HAMAP" id="MF_00121">
    <property type="entry name" value="GatB"/>
    <property type="match status" value="1"/>
</dbReference>
<accession>G8DB28</accession>
<dbReference type="SMART" id="SM00845">
    <property type="entry name" value="GatB_Yqey"/>
    <property type="match status" value="1"/>
</dbReference>
<feature type="domain" description="Asn/Gln amidotransferase" evidence="7">
    <location>
        <begin position="329"/>
        <end position="479"/>
    </location>
</feature>
<dbReference type="SUPFAM" id="SSF55931">
    <property type="entry name" value="Glutamine synthetase/guanido kinase"/>
    <property type="match status" value="1"/>
</dbReference>
<proteinExistence type="inferred from homology"/>
<dbReference type="InterPro" id="IPR017959">
    <property type="entry name" value="Asn/Gln-tRNA_amidoTrfase_suB/E"/>
</dbReference>
<evidence type="ECO:0000313" key="8">
    <source>
        <dbReference type="EMBL" id="ADQ55484.1"/>
    </source>
</evidence>
<evidence type="ECO:0000256" key="1">
    <source>
        <dbReference type="ARBA" id="ARBA00005306"/>
    </source>
</evidence>
<dbReference type="InterPro" id="IPR014746">
    <property type="entry name" value="Gln_synth/guanido_kin_cat_dom"/>
</dbReference>
<keyword evidence="2" id="KW-0436">Ligase</keyword>
<reference evidence="8" key="1">
    <citation type="journal article" date="2011" name="ACS Chem. Biol.">
        <title>Meta-omic Characterization of the Marine Invertebrate Microbial Consortium That Produces the Chemotherapeutic Natural Product ET-743.</title>
        <authorList>
            <person name="Rath C.M."/>
            <person name="Janto B."/>
            <person name="Earl J."/>
            <person name="Ahmed A."/>
            <person name="Hu F.Z."/>
            <person name="Hiller L."/>
            <person name="Dahlgren M."/>
            <person name="Kreft R."/>
            <person name="Yu F."/>
            <person name="Wolff J.J."/>
            <person name="Kweon H.K."/>
            <person name="Christiansen M.A."/>
            <person name="Hakansson K."/>
            <person name="Williams R.M."/>
            <person name="Ehrlich G.D."/>
            <person name="Sherman D.H."/>
        </authorList>
    </citation>
    <scope>NUCLEOTIDE SEQUENCE</scope>
</reference>
<dbReference type="NCBIfam" id="TIGR00133">
    <property type="entry name" value="gatB"/>
    <property type="match status" value="1"/>
</dbReference>
<sequence length="486" mass="56151">MIKWNIAIGLEVHIQLSTESKIFSKAKNQYGNAPNTQVSGIDLGLPGTLPILNKRAIEFAIRLGLAINAKIPTYFLFVRKNYFYPDLSKGYQISQNKIPILMGGYIPIAINDSKKYIKKIFIHHAHLEEDAGKLVHTKKNAQIDFNRSGNPLLEVVTKPNITSAKEAISFLKELHLLVRYLKISHANMEKGEFRCDVNISVSPLGSSILGTKTECKNLNSFKFIEKSIIFESKRQIALLESGKFIIQETRLFDSKKNITKKMRIKEHEHDYRYFPEPDLLPVKITYSYIKKIHLLLPELPNSIRNRLKLEHYLDKKEIEMFLENPQLLNFYEKLVFSVGLENSQLASNWITSMLLSKLKKYKLSIIDSPIKIHHLSNIIFKIKKKLLSNKTAKIVFDNLWITNGKSHIDDIIHKKKLLQINDINIIEKTVNEVIDSFPKEIIKYHNGKTKILDFLFGKIIQKNKKANPKKIKEILIQKLFLKKNAN</sequence>
<keyword evidence="3" id="KW-0547">Nucleotide-binding</keyword>
<comment type="catalytic activity">
    <reaction evidence="6">
        <text>L-glutamyl-tRNA(Gln) + L-glutamine + ATP + H2O = L-glutaminyl-tRNA(Gln) + L-glutamate + ADP + phosphate + H(+)</text>
        <dbReference type="Rhea" id="RHEA:17521"/>
        <dbReference type="Rhea" id="RHEA-COMP:9681"/>
        <dbReference type="Rhea" id="RHEA-COMP:9684"/>
        <dbReference type="ChEBI" id="CHEBI:15377"/>
        <dbReference type="ChEBI" id="CHEBI:15378"/>
        <dbReference type="ChEBI" id="CHEBI:29985"/>
        <dbReference type="ChEBI" id="CHEBI:30616"/>
        <dbReference type="ChEBI" id="CHEBI:43474"/>
        <dbReference type="ChEBI" id="CHEBI:58359"/>
        <dbReference type="ChEBI" id="CHEBI:78520"/>
        <dbReference type="ChEBI" id="CHEBI:78521"/>
        <dbReference type="ChEBI" id="CHEBI:456216"/>
    </reaction>
</comment>
<dbReference type="EMBL" id="HQ609499">
    <property type="protein sequence ID" value="ADQ55484.1"/>
    <property type="molecule type" value="Genomic_DNA"/>
</dbReference>
<evidence type="ECO:0000256" key="5">
    <source>
        <dbReference type="ARBA" id="ARBA00022917"/>
    </source>
</evidence>
<dbReference type="GO" id="GO:0016740">
    <property type="term" value="F:transferase activity"/>
    <property type="evidence" value="ECO:0007669"/>
    <property type="project" value="UniProtKB-KW"/>
</dbReference>
<protein>
    <submittedName>
        <fullName evidence="8">Aspartyl glutamyl-tRNA Asn Gln amidotransferase subunit B</fullName>
    </submittedName>
</protein>
<name>G8DB28_9ZZZZ</name>
<keyword evidence="5" id="KW-0648">Protein biosynthesis</keyword>
<dbReference type="PANTHER" id="PTHR11659:SF0">
    <property type="entry name" value="GLUTAMYL-TRNA(GLN) AMIDOTRANSFERASE SUBUNIT B, MITOCHONDRIAL"/>
    <property type="match status" value="1"/>
</dbReference>
<dbReference type="Pfam" id="PF02637">
    <property type="entry name" value="GatB_Yqey"/>
    <property type="match status" value="1"/>
</dbReference>
<dbReference type="PROSITE" id="PS01234">
    <property type="entry name" value="GATB"/>
    <property type="match status" value="1"/>
</dbReference>
<keyword evidence="8" id="KW-0808">Transferase</keyword>
<dbReference type="GO" id="GO:0005524">
    <property type="term" value="F:ATP binding"/>
    <property type="evidence" value="ECO:0007669"/>
    <property type="project" value="UniProtKB-KW"/>
</dbReference>
<dbReference type="NCBIfam" id="NF004014">
    <property type="entry name" value="PRK05477.1-4"/>
    <property type="match status" value="1"/>
</dbReference>
<dbReference type="InterPro" id="IPR018027">
    <property type="entry name" value="Asn/Gln_amidotransferase"/>
</dbReference>
<dbReference type="InterPro" id="IPR004413">
    <property type="entry name" value="GatB"/>
</dbReference>
<evidence type="ECO:0000256" key="2">
    <source>
        <dbReference type="ARBA" id="ARBA00022598"/>
    </source>
</evidence>
<dbReference type="InterPro" id="IPR006075">
    <property type="entry name" value="Asn/Gln-tRNA_Trfase_suB/E_cat"/>
</dbReference>
<dbReference type="Gene3D" id="1.10.10.410">
    <property type="match status" value="1"/>
</dbReference>
<evidence type="ECO:0000256" key="6">
    <source>
        <dbReference type="ARBA" id="ARBA00047913"/>
    </source>
</evidence>
<dbReference type="InterPro" id="IPR017958">
    <property type="entry name" value="Gln-tRNA_amidoTrfase_suB_CS"/>
</dbReference>
<keyword evidence="4" id="KW-0067">ATP-binding</keyword>
<dbReference type="SUPFAM" id="SSF89095">
    <property type="entry name" value="GatB/YqeY motif"/>
    <property type="match status" value="1"/>
</dbReference>
<dbReference type="InterPro" id="IPR003789">
    <property type="entry name" value="Asn/Gln_tRNA_amidoTrase-B-like"/>
</dbReference>